<feature type="region of interest" description="Disordered" evidence="1">
    <location>
        <begin position="120"/>
        <end position="208"/>
    </location>
</feature>
<proteinExistence type="predicted"/>
<dbReference type="Proteomes" id="UP001181313">
    <property type="component" value="Unassembled WGS sequence"/>
</dbReference>
<keyword evidence="3" id="KW-1185">Reference proteome</keyword>
<organism evidence="2 3">
    <name type="scientific">Streptomyces althioticus subsp. attaecolombicae</name>
    <dbReference type="NCBI Taxonomy" id="3075534"/>
    <lineage>
        <taxon>Bacteria</taxon>
        <taxon>Bacillati</taxon>
        <taxon>Actinomycetota</taxon>
        <taxon>Actinomycetes</taxon>
        <taxon>Kitasatosporales</taxon>
        <taxon>Streptomycetaceae</taxon>
        <taxon>Streptomyces</taxon>
        <taxon>Streptomyces althioticus group</taxon>
    </lineage>
</organism>
<comment type="caution">
    <text evidence="2">The sequence shown here is derived from an EMBL/GenBank/DDBJ whole genome shotgun (WGS) entry which is preliminary data.</text>
</comment>
<name>A0ABU3HW47_9ACTN</name>
<reference evidence="2" key="1">
    <citation type="submission" date="2024-05" db="EMBL/GenBank/DDBJ databases">
        <title>30 novel species of actinomycetes from the DSMZ collection.</title>
        <authorList>
            <person name="Nouioui I."/>
        </authorList>
    </citation>
    <scope>NUCLEOTIDE SEQUENCE</scope>
    <source>
        <strain evidence="2">DSM 41972</strain>
    </source>
</reference>
<evidence type="ECO:0000313" key="2">
    <source>
        <dbReference type="EMBL" id="MDT3724895.1"/>
    </source>
</evidence>
<evidence type="ECO:0000313" key="3">
    <source>
        <dbReference type="Proteomes" id="UP001181313"/>
    </source>
</evidence>
<protein>
    <recommendedName>
        <fullName evidence="4">Helix-turn-helix domain-containing protein</fullName>
    </recommendedName>
</protein>
<dbReference type="EMBL" id="JAVSGH010000007">
    <property type="protein sequence ID" value="MDT3724895.1"/>
    <property type="molecule type" value="Genomic_DNA"/>
</dbReference>
<sequence>MKIRRSRPTADFVQIPNQTVRDDRLSYAARGVLAELLSRPDGWEATADDLWKLATKARGQKGEGRRVMRAVFAELKAVGYLVAGRESLGRGRFGTVLTLYDIPGGSGVPQTGTSVRPAVTDVSAGRTDVPRAGMSDMPADVPHAGTSEPPGATDVSAGRTDVPPTDVPHGGTSKKKTVKNTGENTGVGDGRRPTTGGGGLRSSGVAAQPEDVHEQVSAAAVGLVVGLLPPPLRSALPERVPRAVTDAIGAELRRGLTTEQLVARAEQRWNLHGYALHADTEYGGAGLQRPVGVAVALVRRGDCTHPRCNDGTDLDTGEACRTCERDREDRMNKPVLRQVPTDGVRGAMPAAPGVPGQRAMLLPVMGPVTVSTAPQAPVPHRAAPDGPELPYGRCSGCGRAFLRSRPACPHCGVMAGAS</sequence>
<gene>
    <name evidence="2" type="ORF">ROS62_08325</name>
</gene>
<accession>A0ABU3HW47</accession>
<evidence type="ECO:0008006" key="4">
    <source>
        <dbReference type="Google" id="ProtNLM"/>
    </source>
</evidence>
<evidence type="ECO:0000256" key="1">
    <source>
        <dbReference type="SAM" id="MobiDB-lite"/>
    </source>
</evidence>